<protein>
    <submittedName>
        <fullName evidence="7">Uncharacterized protein</fullName>
    </submittedName>
</protein>
<evidence type="ECO:0000256" key="4">
    <source>
        <dbReference type="ARBA" id="ARBA00022989"/>
    </source>
</evidence>
<evidence type="ECO:0000256" key="2">
    <source>
        <dbReference type="ARBA" id="ARBA00022692"/>
    </source>
</evidence>
<keyword evidence="8" id="KW-1185">Reference proteome</keyword>
<evidence type="ECO:0000256" key="5">
    <source>
        <dbReference type="ARBA" id="ARBA00023136"/>
    </source>
</evidence>
<evidence type="ECO:0000256" key="3">
    <source>
        <dbReference type="ARBA" id="ARBA00022824"/>
    </source>
</evidence>
<dbReference type="EMBL" id="JBANMG010000002">
    <property type="protein sequence ID" value="KAK6956275.1"/>
    <property type="molecule type" value="Genomic_DNA"/>
</dbReference>
<evidence type="ECO:0000313" key="7">
    <source>
        <dbReference type="EMBL" id="KAK6956275.1"/>
    </source>
</evidence>
<evidence type="ECO:0000256" key="6">
    <source>
        <dbReference type="SAM" id="Phobius"/>
    </source>
</evidence>
<dbReference type="Pfam" id="PF11779">
    <property type="entry name" value="SPT_ssu-like"/>
    <property type="match status" value="1"/>
</dbReference>
<organism evidence="7 8">
    <name type="scientific">Daldinia eschscholtzii</name>
    <dbReference type="NCBI Taxonomy" id="292717"/>
    <lineage>
        <taxon>Eukaryota</taxon>
        <taxon>Fungi</taxon>
        <taxon>Dikarya</taxon>
        <taxon>Ascomycota</taxon>
        <taxon>Pezizomycotina</taxon>
        <taxon>Sordariomycetes</taxon>
        <taxon>Xylariomycetidae</taxon>
        <taxon>Xylariales</taxon>
        <taxon>Hypoxylaceae</taxon>
        <taxon>Daldinia</taxon>
    </lineage>
</organism>
<reference evidence="7 8" key="1">
    <citation type="journal article" date="2024" name="Front Chem Biol">
        <title>Unveiling the potential of Daldinia eschscholtzii MFLUCC 19-0629 through bioactivity and bioinformatics studies for enhanced sustainable agriculture production.</title>
        <authorList>
            <person name="Brooks S."/>
            <person name="Weaver J.A."/>
            <person name="Klomchit A."/>
            <person name="Alharthi S.A."/>
            <person name="Onlamun T."/>
            <person name="Nurani R."/>
            <person name="Vong T.K."/>
            <person name="Alberti F."/>
            <person name="Greco C."/>
        </authorList>
    </citation>
    <scope>NUCLEOTIDE SEQUENCE [LARGE SCALE GENOMIC DNA]</scope>
    <source>
        <strain evidence="7">MFLUCC 19-0629</strain>
    </source>
</reference>
<name>A0AAX6MUH7_9PEZI</name>
<comment type="subcellular location">
    <subcellularLocation>
        <location evidence="1">Endoplasmic reticulum membrane</location>
        <topology evidence="1">Multi-pass membrane protein</topology>
    </subcellularLocation>
</comment>
<dbReference type="InterPro" id="IPR024512">
    <property type="entry name" value="Ser_palmitoyltrfase_ssu-like"/>
</dbReference>
<evidence type="ECO:0000256" key="1">
    <source>
        <dbReference type="ARBA" id="ARBA00004477"/>
    </source>
</evidence>
<gene>
    <name evidence="7" type="ORF">Daesc_001550</name>
</gene>
<dbReference type="AlphaFoldDB" id="A0AAX6MUH7"/>
<dbReference type="Proteomes" id="UP001369815">
    <property type="component" value="Unassembled WGS sequence"/>
</dbReference>
<feature type="transmembrane region" description="Helical" evidence="6">
    <location>
        <begin position="37"/>
        <end position="57"/>
    </location>
</feature>
<accession>A0AAX6MUH7</accession>
<keyword evidence="5 6" id="KW-0472">Membrane</keyword>
<evidence type="ECO:0000313" key="8">
    <source>
        <dbReference type="Proteomes" id="UP001369815"/>
    </source>
</evidence>
<keyword evidence="3" id="KW-0256">Endoplasmic reticulum</keyword>
<keyword evidence="2 6" id="KW-0812">Transmembrane</keyword>
<comment type="caution">
    <text evidence="7">The sequence shown here is derived from an EMBL/GenBank/DDBJ whole genome shotgun (WGS) entry which is preliminary data.</text>
</comment>
<keyword evidence="4 6" id="KW-1133">Transmembrane helix</keyword>
<dbReference type="GO" id="GO:0005789">
    <property type="term" value="C:endoplasmic reticulum membrane"/>
    <property type="evidence" value="ECO:0007669"/>
    <property type="project" value="UniProtKB-SubCell"/>
</dbReference>
<proteinExistence type="predicted"/>
<sequence>MSSSPSTIEAFARWARLKKYRIEVTYGVYVFTPVEKAVFWTIFCFLFTTISFAAILYTQRNVLLLLRYASLYVSGAEAGAAGSAGSAAINVVSGLLFPRSDASLRMAAAAAGSGIKSVAETMSSAANSQIP</sequence>